<protein>
    <submittedName>
        <fullName evidence="3">Uncharacterized protein</fullName>
    </submittedName>
</protein>
<dbReference type="Proteomes" id="UP000321960">
    <property type="component" value="Unassembled WGS sequence"/>
</dbReference>
<reference evidence="3 5" key="3">
    <citation type="submission" date="2019-07" db="EMBL/GenBank/DDBJ databases">
        <title>Whole genome shotgun sequence of Methylobacterium oxalidis NBRC 107715.</title>
        <authorList>
            <person name="Hosoyama A."/>
            <person name="Uohara A."/>
            <person name="Ohji S."/>
            <person name="Ichikawa N."/>
        </authorList>
    </citation>
    <scope>NUCLEOTIDE SEQUENCE [LARGE SCALE GENOMIC DNA]</scope>
    <source>
        <strain evidence="3 5">NBRC 107715</strain>
    </source>
</reference>
<name>A0A512J143_9HYPH</name>
<dbReference type="Proteomes" id="UP001156856">
    <property type="component" value="Unassembled WGS sequence"/>
</dbReference>
<feature type="compositionally biased region" description="Basic and acidic residues" evidence="1">
    <location>
        <begin position="32"/>
        <end position="47"/>
    </location>
</feature>
<comment type="caution">
    <text evidence="3">The sequence shown here is derived from an EMBL/GenBank/DDBJ whole genome shotgun (WGS) entry which is preliminary data.</text>
</comment>
<organism evidence="3 5">
    <name type="scientific">Methylobacterium oxalidis</name>
    <dbReference type="NCBI Taxonomy" id="944322"/>
    <lineage>
        <taxon>Bacteria</taxon>
        <taxon>Pseudomonadati</taxon>
        <taxon>Pseudomonadota</taxon>
        <taxon>Alphaproteobacteria</taxon>
        <taxon>Hyphomicrobiales</taxon>
        <taxon>Methylobacteriaceae</taxon>
        <taxon>Methylobacterium</taxon>
    </lineage>
</organism>
<keyword evidence="2" id="KW-1133">Transmembrane helix</keyword>
<feature type="region of interest" description="Disordered" evidence="1">
    <location>
        <begin position="1"/>
        <end position="81"/>
    </location>
</feature>
<dbReference type="EMBL" id="BJZU01000027">
    <property type="protein sequence ID" value="GEP03623.1"/>
    <property type="molecule type" value="Genomic_DNA"/>
</dbReference>
<evidence type="ECO:0000313" key="5">
    <source>
        <dbReference type="Proteomes" id="UP000321960"/>
    </source>
</evidence>
<keyword evidence="2" id="KW-0812">Transmembrane</keyword>
<keyword evidence="2" id="KW-0472">Membrane</keyword>
<evidence type="ECO:0000313" key="3">
    <source>
        <dbReference type="EMBL" id="GEP03623.1"/>
    </source>
</evidence>
<reference evidence="6" key="2">
    <citation type="journal article" date="2019" name="Int. J. Syst. Evol. Microbiol.">
        <title>The Global Catalogue of Microorganisms (GCM) 10K type strain sequencing project: providing services to taxonomists for standard genome sequencing and annotation.</title>
        <authorList>
            <consortium name="The Broad Institute Genomics Platform"/>
            <consortium name="The Broad Institute Genome Sequencing Center for Infectious Disease"/>
            <person name="Wu L."/>
            <person name="Ma J."/>
        </authorList>
    </citation>
    <scope>NUCLEOTIDE SEQUENCE [LARGE SCALE GENOMIC DNA]</scope>
    <source>
        <strain evidence="6">NBRC 107715</strain>
    </source>
</reference>
<reference evidence="4" key="1">
    <citation type="journal article" date="2014" name="Int. J. Syst. Evol. Microbiol.">
        <title>Complete genome of a new Firmicutes species belonging to the dominant human colonic microbiota ('Ruminococcus bicirculans') reveals two chromosomes and a selective capacity to utilize plant glucans.</title>
        <authorList>
            <consortium name="NISC Comparative Sequencing Program"/>
            <person name="Wegmann U."/>
            <person name="Louis P."/>
            <person name="Goesmann A."/>
            <person name="Henrissat B."/>
            <person name="Duncan S.H."/>
            <person name="Flint H.J."/>
        </authorList>
    </citation>
    <scope>NUCLEOTIDE SEQUENCE</scope>
    <source>
        <strain evidence="4">NBRC 107715</strain>
    </source>
</reference>
<reference evidence="4" key="4">
    <citation type="submission" date="2023-01" db="EMBL/GenBank/DDBJ databases">
        <title>Draft genome sequence of Methylobacterium oxalidis strain NBRC 107715.</title>
        <authorList>
            <person name="Sun Q."/>
            <person name="Mori K."/>
        </authorList>
    </citation>
    <scope>NUCLEOTIDE SEQUENCE</scope>
    <source>
        <strain evidence="4">NBRC 107715</strain>
    </source>
</reference>
<gene>
    <name evidence="4" type="ORF">GCM10007888_33310</name>
    <name evidence="3" type="ORF">MOX02_16610</name>
</gene>
<keyword evidence="6" id="KW-1185">Reference proteome</keyword>
<dbReference type="AlphaFoldDB" id="A0A512J143"/>
<accession>A0A512J143</accession>
<feature type="transmembrane region" description="Helical" evidence="2">
    <location>
        <begin position="94"/>
        <end position="117"/>
    </location>
</feature>
<evidence type="ECO:0000256" key="1">
    <source>
        <dbReference type="SAM" id="MobiDB-lite"/>
    </source>
</evidence>
<dbReference type="OrthoDB" id="7306245at2"/>
<evidence type="ECO:0000313" key="6">
    <source>
        <dbReference type="Proteomes" id="UP001156856"/>
    </source>
</evidence>
<dbReference type="EMBL" id="BSPK01000058">
    <property type="protein sequence ID" value="GLS64950.1"/>
    <property type="molecule type" value="Genomic_DNA"/>
</dbReference>
<sequence>MTLRSETPPPPADLKAPATPRSERPTTAQLKADIDSGRTGDKVEHYDPGLSQLGTDDEAAGRPNGPDRIAAARQQEAAAPHVRAAADPQGARPWVLPAFAGFIVLAAVAVGLALWLLR</sequence>
<feature type="compositionally biased region" description="Low complexity" evidence="1">
    <location>
        <begin position="71"/>
        <end position="81"/>
    </location>
</feature>
<evidence type="ECO:0000256" key="2">
    <source>
        <dbReference type="SAM" id="Phobius"/>
    </source>
</evidence>
<dbReference type="RefSeq" id="WP_147025319.1">
    <property type="nucleotide sequence ID" value="NZ_BJZU01000027.1"/>
</dbReference>
<evidence type="ECO:0000313" key="4">
    <source>
        <dbReference type="EMBL" id="GLS64950.1"/>
    </source>
</evidence>
<proteinExistence type="predicted"/>